<keyword evidence="1" id="KW-0547">Nucleotide-binding</keyword>
<dbReference type="InterPro" id="IPR025662">
    <property type="entry name" value="Sigma_54_int_dom_ATP-bd_1"/>
</dbReference>
<comment type="caution">
    <text evidence="3">The sequence shown here is derived from an EMBL/GenBank/DDBJ whole genome shotgun (WGS) entry which is preliminary data.</text>
</comment>
<dbReference type="EMBL" id="MU551745">
    <property type="protein sequence ID" value="KAI5616213.1"/>
    <property type="molecule type" value="Genomic_DNA"/>
</dbReference>
<keyword evidence="1" id="KW-0342">GTP-binding</keyword>
<dbReference type="InterPro" id="IPR027417">
    <property type="entry name" value="P-loop_NTPase"/>
</dbReference>
<comment type="similarity">
    <text evidence="1">Belongs to the TRAFAC class TrmE-Era-EngA-EngB-Septin-like GTPase superfamily. Septin GTPase family.</text>
</comment>
<evidence type="ECO:0000256" key="1">
    <source>
        <dbReference type="RuleBase" id="RU004560"/>
    </source>
</evidence>
<dbReference type="GO" id="GO:0005525">
    <property type="term" value="F:GTP binding"/>
    <property type="evidence" value="ECO:0007669"/>
    <property type="project" value="UniProtKB-KW"/>
</dbReference>
<dbReference type="AlphaFoldDB" id="A0AAD5FHL9"/>
<organism evidence="3 4">
    <name type="scientific">Silurus asotus</name>
    <name type="common">Amur catfish</name>
    <name type="synonym">Parasilurus asotus</name>
    <dbReference type="NCBI Taxonomy" id="30991"/>
    <lineage>
        <taxon>Eukaryota</taxon>
        <taxon>Metazoa</taxon>
        <taxon>Chordata</taxon>
        <taxon>Craniata</taxon>
        <taxon>Vertebrata</taxon>
        <taxon>Euteleostomi</taxon>
        <taxon>Actinopterygii</taxon>
        <taxon>Neopterygii</taxon>
        <taxon>Teleostei</taxon>
        <taxon>Ostariophysi</taxon>
        <taxon>Siluriformes</taxon>
        <taxon>Siluridae</taxon>
        <taxon>Silurus</taxon>
    </lineage>
</organism>
<dbReference type="SUPFAM" id="SSF52540">
    <property type="entry name" value="P-loop containing nucleoside triphosphate hydrolases"/>
    <property type="match status" value="2"/>
</dbReference>
<evidence type="ECO:0000259" key="2">
    <source>
        <dbReference type="SMART" id="SM00382"/>
    </source>
</evidence>
<keyword evidence="4" id="KW-1185">Reference proteome</keyword>
<dbReference type="Gene3D" id="3.40.50.300">
    <property type="entry name" value="P-loop containing nucleotide triphosphate hydrolases"/>
    <property type="match status" value="1"/>
</dbReference>
<protein>
    <recommendedName>
        <fullName evidence="2">AAA+ ATPase domain-containing protein</fullName>
    </recommendedName>
</protein>
<evidence type="ECO:0000313" key="4">
    <source>
        <dbReference type="Proteomes" id="UP001205998"/>
    </source>
</evidence>
<dbReference type="Pfam" id="PF00735">
    <property type="entry name" value="Septin"/>
    <property type="match status" value="1"/>
</dbReference>
<sequence>MSGEFHSISEPIVTAHYLTQKIQSISEGPPARNRLLTTRSNLDKNGLVRKWTFGQQDVNMQNKIILLVGESGTGKTTLINVMVNHLLGVKFTDKVWFEITEEGESNDMPDQSNSQTTQITMYEVFAQENPICLTLIDTPGFGDTKGTHMDKQIGENLYKLLNTDSGVKEIDAVCLVVKASDNRLSDRQHYIFDAVFSLFGKDIENSIVIFVTHSDGLPPTNVINAIKKEGIQCRKEQNEPVYFLFNNRQTEKRNETFKRGHQTAWEQTEDSLKKFFDTLEGENRKSLELTECVLTESIQLEACLVNLQFRIEFEENKGKELAQTQRALAENQEKIKRNENFTFTVTKYYKEKVAINKKAWQKSKATTCSVCQENCHEYGCSLTPNVLWCEVIKQNYCTSCTNKCHFTKHVRESKKYVTRSKCVTMTYDDLKRQCENDDLAFNLRTVVNIREDLQNNKKQALEHLNIENSLIIQLIRNKKEKAKLIEEACTIIIRLSEIALKTDSAFIVKSLDFLIPRAEETERDFLADKLKALRKIQPESQERVNAAMGYYNKLH</sequence>
<dbReference type="PANTHER" id="PTHR32046:SF11">
    <property type="entry name" value="IMMUNE-ASSOCIATED NUCLEOTIDE-BINDING PROTEIN 10-LIKE"/>
    <property type="match status" value="1"/>
</dbReference>
<accession>A0AAD5FHL9</accession>
<dbReference type="SMART" id="SM00382">
    <property type="entry name" value="AAA"/>
    <property type="match status" value="1"/>
</dbReference>
<dbReference type="CDD" id="cd00882">
    <property type="entry name" value="Ras_like_GTPase"/>
    <property type="match status" value="1"/>
</dbReference>
<dbReference type="Proteomes" id="UP001205998">
    <property type="component" value="Unassembled WGS sequence"/>
</dbReference>
<dbReference type="PROSITE" id="PS00675">
    <property type="entry name" value="SIGMA54_INTERACT_1"/>
    <property type="match status" value="1"/>
</dbReference>
<proteinExistence type="inferred from homology"/>
<dbReference type="InterPro" id="IPR003593">
    <property type="entry name" value="AAA+_ATPase"/>
</dbReference>
<dbReference type="PANTHER" id="PTHR32046">
    <property type="entry name" value="G DOMAIN-CONTAINING PROTEIN"/>
    <property type="match status" value="1"/>
</dbReference>
<reference evidence="3" key="1">
    <citation type="submission" date="2018-07" db="EMBL/GenBank/DDBJ databases">
        <title>Comparative genomics of catfishes provides insights into carnivory and benthic adaptation.</title>
        <authorList>
            <person name="Zhang Y."/>
            <person name="Wang D."/>
            <person name="Peng Z."/>
            <person name="Zheng S."/>
            <person name="Shao F."/>
            <person name="Tao W."/>
        </authorList>
    </citation>
    <scope>NUCLEOTIDE SEQUENCE</scope>
    <source>
        <strain evidence="3">Chongqing</strain>
    </source>
</reference>
<evidence type="ECO:0000313" key="3">
    <source>
        <dbReference type="EMBL" id="KAI5616213.1"/>
    </source>
</evidence>
<gene>
    <name evidence="3" type="ORF">C0J50_24212</name>
</gene>
<dbReference type="InterPro" id="IPR030379">
    <property type="entry name" value="G_SEPTIN_dom"/>
</dbReference>
<feature type="domain" description="AAA+ ATPase" evidence="2">
    <location>
        <begin position="61"/>
        <end position="230"/>
    </location>
</feature>
<name>A0AAD5FHL9_SILAS</name>